<dbReference type="VEuPathDB" id="TriTrypDB:TvY486_0800190"/>
<dbReference type="GO" id="GO:0140535">
    <property type="term" value="C:intracellular protein-containing complex"/>
    <property type="evidence" value="ECO:0007669"/>
    <property type="project" value="UniProtKB-ARBA"/>
</dbReference>
<dbReference type="InterPro" id="IPR039796">
    <property type="entry name" value="MIP18"/>
</dbReference>
<protein>
    <recommendedName>
        <fullName evidence="4">MIP18 family-like domain-containing protein</fullName>
    </recommendedName>
</protein>
<gene>
    <name evidence="5" type="ORF">TVY486_0800190</name>
</gene>
<feature type="domain" description="MIP18 family-like" evidence="4">
    <location>
        <begin position="40"/>
        <end position="95"/>
    </location>
</feature>
<dbReference type="PANTHER" id="PTHR12377:SF0">
    <property type="entry name" value="CYTOSOLIC IRON-SULFUR ASSEMBLY COMPONENT 2B"/>
    <property type="match status" value="1"/>
</dbReference>
<reference evidence="5" key="1">
    <citation type="journal article" date="2012" name="Proc. Natl. Acad. Sci. U.S.A.">
        <title>Antigenic diversity is generated by distinct evolutionary mechanisms in African trypanosome species.</title>
        <authorList>
            <person name="Jackson A.P."/>
            <person name="Berry A."/>
            <person name="Aslett M."/>
            <person name="Allison H.C."/>
            <person name="Burton P."/>
            <person name="Vavrova-Anderson J."/>
            <person name="Brown R."/>
            <person name="Browne H."/>
            <person name="Corton N."/>
            <person name="Hauser H."/>
            <person name="Gamble J."/>
            <person name="Gilderthorp R."/>
            <person name="Marcello L."/>
            <person name="McQuillan J."/>
            <person name="Otto T.D."/>
            <person name="Quail M.A."/>
            <person name="Sanders M.J."/>
            <person name="van Tonder A."/>
            <person name="Ginger M.L."/>
            <person name="Field M.C."/>
            <person name="Barry J.D."/>
            <person name="Hertz-Fowler C."/>
            <person name="Berriman M."/>
        </authorList>
    </citation>
    <scope>NUCLEOTIDE SEQUENCE</scope>
    <source>
        <strain evidence="5">Y486</strain>
    </source>
</reference>
<dbReference type="Gene3D" id="6.10.250.1280">
    <property type="match status" value="1"/>
</dbReference>
<name>G0U015_TRYVY</name>
<comment type="similarity">
    <text evidence="1">Belongs to the MIP18 family.</text>
</comment>
<proteinExistence type="inferred from homology"/>
<accession>G0U015</accession>
<dbReference type="GO" id="GO:0007059">
    <property type="term" value="P:chromosome segregation"/>
    <property type="evidence" value="ECO:0007669"/>
    <property type="project" value="UniProtKB-KW"/>
</dbReference>
<dbReference type="InterPro" id="IPR034904">
    <property type="entry name" value="FSCA_dom_sf"/>
</dbReference>
<evidence type="ECO:0000256" key="1">
    <source>
        <dbReference type="ARBA" id="ARBA00010381"/>
    </source>
</evidence>
<organism evidence="5">
    <name type="scientific">Trypanosoma vivax (strain Y486)</name>
    <dbReference type="NCBI Taxonomy" id="1055687"/>
    <lineage>
        <taxon>Eukaryota</taxon>
        <taxon>Discoba</taxon>
        <taxon>Euglenozoa</taxon>
        <taxon>Kinetoplastea</taxon>
        <taxon>Metakinetoplastina</taxon>
        <taxon>Trypanosomatida</taxon>
        <taxon>Trypanosomatidae</taxon>
        <taxon>Trypanosoma</taxon>
        <taxon>Duttonella</taxon>
    </lineage>
</organism>
<dbReference type="AlphaFoldDB" id="G0U015"/>
<dbReference type="SUPFAM" id="SSF117916">
    <property type="entry name" value="Fe-S cluster assembly (FSCA) domain-like"/>
    <property type="match status" value="1"/>
</dbReference>
<evidence type="ECO:0000256" key="3">
    <source>
        <dbReference type="SAM" id="MobiDB-lite"/>
    </source>
</evidence>
<dbReference type="InterPro" id="IPR002744">
    <property type="entry name" value="MIP18-like"/>
</dbReference>
<dbReference type="Pfam" id="PF01883">
    <property type="entry name" value="FeS_assembly_P"/>
    <property type="match status" value="1"/>
</dbReference>
<keyword evidence="2" id="KW-0159">Chromosome partition</keyword>
<dbReference type="GO" id="GO:0051604">
    <property type="term" value="P:protein maturation"/>
    <property type="evidence" value="ECO:0007669"/>
    <property type="project" value="InterPro"/>
</dbReference>
<dbReference type="GO" id="GO:1990229">
    <property type="term" value="C:iron-sulfur cluster assembly complex"/>
    <property type="evidence" value="ECO:0007669"/>
    <property type="project" value="UniProtKB-ARBA"/>
</dbReference>
<evidence type="ECO:0000256" key="2">
    <source>
        <dbReference type="ARBA" id="ARBA00022829"/>
    </source>
</evidence>
<dbReference type="OMA" id="NQCISAR"/>
<dbReference type="FunFam" id="3.30.300.130:FF:000005">
    <property type="entry name" value="Mitotic spindle-associated mmxd complex subunit"/>
    <property type="match status" value="1"/>
</dbReference>
<dbReference type="EMBL" id="HE573024">
    <property type="protein sequence ID" value="CCC49412.1"/>
    <property type="molecule type" value="Genomic_DNA"/>
</dbReference>
<feature type="region of interest" description="Disordered" evidence="3">
    <location>
        <begin position="1"/>
        <end position="33"/>
    </location>
</feature>
<dbReference type="Gene3D" id="3.30.300.130">
    <property type="entry name" value="Fe-S cluster assembly (FSCA)"/>
    <property type="match status" value="1"/>
</dbReference>
<evidence type="ECO:0000313" key="5">
    <source>
        <dbReference type="EMBL" id="CCC49412.1"/>
    </source>
</evidence>
<evidence type="ECO:0000259" key="4">
    <source>
        <dbReference type="Pfam" id="PF01883"/>
    </source>
</evidence>
<dbReference type="PANTHER" id="PTHR12377">
    <property type="entry name" value="CYTOSOLIC IRON-SULFUR ASSEMBLY COMPONENT 2B-RELATED"/>
    <property type="match status" value="1"/>
</dbReference>
<sequence length="169" mass="19483">MVELVNPSPVVVRGEKRRRSAEEEEREHDESIRDPIDELEIFDHIRTIRDPEHPNTLEELQVVDPNLIAVDEARGHVHVQFTPTVPHCSMTTLIGLCIHLKLYRCLPRYTKIDISVTPGSHDQEQQVNKQLGDKERVAAALENTNLLNVVESCLNHFDTQPVFPLNHWY</sequence>